<dbReference type="GO" id="GO:0006260">
    <property type="term" value="P:DNA replication"/>
    <property type="evidence" value="ECO:0007669"/>
    <property type="project" value="UniProtKB-KW"/>
</dbReference>
<organism evidence="8 9">
    <name type="scientific">Galerina marginata (strain CBS 339.88)</name>
    <dbReference type="NCBI Taxonomy" id="685588"/>
    <lineage>
        <taxon>Eukaryota</taxon>
        <taxon>Fungi</taxon>
        <taxon>Dikarya</taxon>
        <taxon>Basidiomycota</taxon>
        <taxon>Agaricomycotina</taxon>
        <taxon>Agaricomycetes</taxon>
        <taxon>Agaricomycetidae</taxon>
        <taxon>Agaricales</taxon>
        <taxon>Agaricineae</taxon>
        <taxon>Strophariaceae</taxon>
        <taxon>Galerina</taxon>
    </lineage>
</organism>
<keyword evidence="3" id="KW-0238">DNA-binding</keyword>
<name>A0A067TJ54_GALM3</name>
<dbReference type="GO" id="GO:0007064">
    <property type="term" value="P:mitotic sister chromatid cohesion"/>
    <property type="evidence" value="ECO:0007669"/>
    <property type="project" value="InterPro"/>
</dbReference>
<proteinExistence type="inferred from homology"/>
<evidence type="ECO:0000313" key="9">
    <source>
        <dbReference type="Proteomes" id="UP000027222"/>
    </source>
</evidence>
<evidence type="ECO:0000256" key="1">
    <source>
        <dbReference type="ARBA" id="ARBA00004123"/>
    </source>
</evidence>
<comment type="similarity">
    <text evidence="6">Belongs to the CTF8 family.</text>
</comment>
<gene>
    <name evidence="8" type="ORF">GALMADRAFT_244659</name>
</gene>
<dbReference type="HOGENOM" id="CLU_066293_2_1_1"/>
<dbReference type="InterPro" id="IPR018607">
    <property type="entry name" value="Ctf8"/>
</dbReference>
<dbReference type="AlphaFoldDB" id="A0A067TJ54"/>
<keyword evidence="2" id="KW-0235">DNA replication</keyword>
<keyword evidence="9" id="KW-1185">Reference proteome</keyword>
<evidence type="ECO:0000313" key="8">
    <source>
        <dbReference type="EMBL" id="KDR78963.1"/>
    </source>
</evidence>
<keyword evidence="5" id="KW-0131">Cell cycle</keyword>
<dbReference type="Proteomes" id="UP000027222">
    <property type="component" value="Unassembled WGS sequence"/>
</dbReference>
<dbReference type="EMBL" id="KL142374">
    <property type="protein sequence ID" value="KDR78963.1"/>
    <property type="molecule type" value="Genomic_DNA"/>
</dbReference>
<dbReference type="PANTHER" id="PTHR28605">
    <property type="entry name" value="CTF8, CHROMOSOME TRANSMISSION FIDELITY FACTOR 8 HOMOLOG (S. CEREVISIAE)"/>
    <property type="match status" value="1"/>
</dbReference>
<sequence length="155" mass="16675">MVIPITISSSSNPKLPPGLIKISHDEIVLIELQGLLEVELNHLSERNGKLVGKLKIDEATNKPSLLIGHHLLEGKIAALPKPYAILFRTGPTRNTADQTHPEDDIDDEAMAVDGDSHSPGHESSGQASSAGWTVAGIVKKKIIFSKRPMPVIGKK</sequence>
<dbReference type="GO" id="GO:0031390">
    <property type="term" value="C:Ctf18 RFC-like complex"/>
    <property type="evidence" value="ECO:0007669"/>
    <property type="project" value="InterPro"/>
</dbReference>
<evidence type="ECO:0000256" key="6">
    <source>
        <dbReference type="ARBA" id="ARBA00038447"/>
    </source>
</evidence>
<dbReference type="GO" id="GO:0003677">
    <property type="term" value="F:DNA binding"/>
    <property type="evidence" value="ECO:0007669"/>
    <property type="project" value="UniProtKB-KW"/>
</dbReference>
<reference evidence="9" key="1">
    <citation type="journal article" date="2014" name="Proc. Natl. Acad. Sci. U.S.A.">
        <title>Extensive sampling of basidiomycete genomes demonstrates inadequacy of the white-rot/brown-rot paradigm for wood decay fungi.</title>
        <authorList>
            <person name="Riley R."/>
            <person name="Salamov A.A."/>
            <person name="Brown D.W."/>
            <person name="Nagy L.G."/>
            <person name="Floudas D."/>
            <person name="Held B.W."/>
            <person name="Levasseur A."/>
            <person name="Lombard V."/>
            <person name="Morin E."/>
            <person name="Otillar R."/>
            <person name="Lindquist E.A."/>
            <person name="Sun H."/>
            <person name="LaButti K.M."/>
            <person name="Schmutz J."/>
            <person name="Jabbour D."/>
            <person name="Luo H."/>
            <person name="Baker S.E."/>
            <person name="Pisabarro A.G."/>
            <person name="Walton J.D."/>
            <person name="Blanchette R.A."/>
            <person name="Henrissat B."/>
            <person name="Martin F."/>
            <person name="Cullen D."/>
            <person name="Hibbett D.S."/>
            <person name="Grigoriev I.V."/>
        </authorList>
    </citation>
    <scope>NUCLEOTIDE SEQUENCE [LARGE SCALE GENOMIC DNA]</scope>
    <source>
        <strain evidence="9">CBS 339.88</strain>
    </source>
</reference>
<evidence type="ECO:0000256" key="4">
    <source>
        <dbReference type="ARBA" id="ARBA00023242"/>
    </source>
</evidence>
<keyword evidence="4" id="KW-0539">Nucleus</keyword>
<evidence type="ECO:0000256" key="2">
    <source>
        <dbReference type="ARBA" id="ARBA00022705"/>
    </source>
</evidence>
<evidence type="ECO:0000256" key="5">
    <source>
        <dbReference type="ARBA" id="ARBA00023306"/>
    </source>
</evidence>
<evidence type="ECO:0008006" key="10">
    <source>
        <dbReference type="Google" id="ProtNLM"/>
    </source>
</evidence>
<feature type="region of interest" description="Disordered" evidence="7">
    <location>
        <begin position="108"/>
        <end position="129"/>
    </location>
</feature>
<protein>
    <recommendedName>
        <fullName evidence="10">Chromosome transmission fidelity protein 8</fullName>
    </recommendedName>
</protein>
<comment type="subcellular location">
    <subcellularLocation>
        <location evidence="1">Nucleus</location>
    </subcellularLocation>
</comment>
<evidence type="ECO:0000256" key="3">
    <source>
        <dbReference type="ARBA" id="ARBA00023125"/>
    </source>
</evidence>
<dbReference type="Pfam" id="PF09696">
    <property type="entry name" value="Ctf8"/>
    <property type="match status" value="1"/>
</dbReference>
<accession>A0A067TJ54</accession>
<dbReference type="OrthoDB" id="121932at2759"/>
<dbReference type="PANTHER" id="PTHR28605:SF1">
    <property type="entry name" value="CHROMOSOME TRANSMISSION FIDELITY FACTOR 8"/>
    <property type="match status" value="1"/>
</dbReference>
<dbReference type="STRING" id="685588.A0A067TJ54"/>
<evidence type="ECO:0000256" key="7">
    <source>
        <dbReference type="SAM" id="MobiDB-lite"/>
    </source>
</evidence>